<protein>
    <submittedName>
        <fullName evidence="1">Uncharacterized protein</fullName>
    </submittedName>
</protein>
<organism evidence="1 2">
    <name type="scientific">Piloderma croceum (strain F 1598)</name>
    <dbReference type="NCBI Taxonomy" id="765440"/>
    <lineage>
        <taxon>Eukaryota</taxon>
        <taxon>Fungi</taxon>
        <taxon>Dikarya</taxon>
        <taxon>Basidiomycota</taxon>
        <taxon>Agaricomycotina</taxon>
        <taxon>Agaricomycetes</taxon>
        <taxon>Agaricomycetidae</taxon>
        <taxon>Atheliales</taxon>
        <taxon>Atheliaceae</taxon>
        <taxon>Piloderma</taxon>
    </lineage>
</organism>
<dbReference type="HOGENOM" id="CLU_2868472_0_0_1"/>
<dbReference type="EMBL" id="KN832994">
    <property type="protein sequence ID" value="KIM82582.1"/>
    <property type="molecule type" value="Genomic_DNA"/>
</dbReference>
<dbReference type="Proteomes" id="UP000054166">
    <property type="component" value="Unassembled WGS sequence"/>
</dbReference>
<gene>
    <name evidence="1" type="ORF">PILCRDRAFT_820448</name>
</gene>
<proteinExistence type="predicted"/>
<reference evidence="2" key="2">
    <citation type="submission" date="2015-01" db="EMBL/GenBank/DDBJ databases">
        <title>Evolutionary Origins and Diversification of the Mycorrhizal Mutualists.</title>
        <authorList>
            <consortium name="DOE Joint Genome Institute"/>
            <consortium name="Mycorrhizal Genomics Consortium"/>
            <person name="Kohler A."/>
            <person name="Kuo A."/>
            <person name="Nagy L.G."/>
            <person name="Floudas D."/>
            <person name="Copeland A."/>
            <person name="Barry K.W."/>
            <person name="Cichocki N."/>
            <person name="Veneault-Fourrey C."/>
            <person name="LaButti K."/>
            <person name="Lindquist E.A."/>
            <person name="Lipzen A."/>
            <person name="Lundell T."/>
            <person name="Morin E."/>
            <person name="Murat C."/>
            <person name="Riley R."/>
            <person name="Ohm R."/>
            <person name="Sun H."/>
            <person name="Tunlid A."/>
            <person name="Henrissat B."/>
            <person name="Grigoriev I.V."/>
            <person name="Hibbett D.S."/>
            <person name="Martin F."/>
        </authorList>
    </citation>
    <scope>NUCLEOTIDE SEQUENCE [LARGE SCALE GENOMIC DNA]</scope>
    <source>
        <strain evidence="2">F 1598</strain>
    </source>
</reference>
<evidence type="ECO:0000313" key="1">
    <source>
        <dbReference type="EMBL" id="KIM82582.1"/>
    </source>
</evidence>
<evidence type="ECO:0000313" key="2">
    <source>
        <dbReference type="Proteomes" id="UP000054166"/>
    </source>
</evidence>
<dbReference type="AlphaFoldDB" id="A0A0C3BYX2"/>
<sequence>MDELGYDPEPCTKASRRHALPAKWCYSGRQAKICLPVAIRTDPIIYSSAATEGDECIGRTKFQE</sequence>
<reference evidence="1 2" key="1">
    <citation type="submission" date="2014-04" db="EMBL/GenBank/DDBJ databases">
        <authorList>
            <consortium name="DOE Joint Genome Institute"/>
            <person name="Kuo A."/>
            <person name="Tarkka M."/>
            <person name="Buscot F."/>
            <person name="Kohler A."/>
            <person name="Nagy L.G."/>
            <person name="Floudas D."/>
            <person name="Copeland A."/>
            <person name="Barry K.W."/>
            <person name="Cichocki N."/>
            <person name="Veneault-Fourrey C."/>
            <person name="LaButti K."/>
            <person name="Lindquist E.A."/>
            <person name="Lipzen A."/>
            <person name="Lundell T."/>
            <person name="Morin E."/>
            <person name="Murat C."/>
            <person name="Sun H."/>
            <person name="Tunlid A."/>
            <person name="Henrissat B."/>
            <person name="Grigoriev I.V."/>
            <person name="Hibbett D.S."/>
            <person name="Martin F."/>
            <person name="Nordberg H.P."/>
            <person name="Cantor M.N."/>
            <person name="Hua S.X."/>
        </authorList>
    </citation>
    <scope>NUCLEOTIDE SEQUENCE [LARGE SCALE GENOMIC DNA]</scope>
    <source>
        <strain evidence="1 2">F 1598</strain>
    </source>
</reference>
<name>A0A0C3BYX2_PILCF</name>
<keyword evidence="2" id="KW-1185">Reference proteome</keyword>
<dbReference type="InParanoid" id="A0A0C3BYX2"/>
<accession>A0A0C3BYX2</accession>